<keyword evidence="4" id="KW-0548">Nucleotidyltransferase</keyword>
<comment type="cofactor">
    <cofactor evidence="1">
        <name>Mg(2+)</name>
        <dbReference type="ChEBI" id="CHEBI:18420"/>
    </cofactor>
</comment>
<evidence type="ECO:0000256" key="7">
    <source>
        <dbReference type="ARBA" id="ARBA00022840"/>
    </source>
</evidence>
<dbReference type="Pfam" id="PF02696">
    <property type="entry name" value="SelO"/>
    <property type="match status" value="1"/>
</dbReference>
<keyword evidence="8" id="KW-0460">Magnesium</keyword>
<dbReference type="HAMAP" id="MF_00692">
    <property type="entry name" value="SelO"/>
    <property type="match status" value="1"/>
</dbReference>
<dbReference type="GO" id="GO:0070733">
    <property type="term" value="F:AMPylase activity"/>
    <property type="evidence" value="ECO:0007669"/>
    <property type="project" value="TreeGrafter"/>
</dbReference>
<dbReference type="PANTHER" id="PTHR32057">
    <property type="entry name" value="PROTEIN ADENYLYLTRANSFERASE SELO, MITOCHONDRIAL"/>
    <property type="match status" value="1"/>
</dbReference>
<evidence type="ECO:0000313" key="9">
    <source>
        <dbReference type="EMBL" id="SVB78080.1"/>
    </source>
</evidence>
<reference evidence="9" key="1">
    <citation type="submission" date="2018-05" db="EMBL/GenBank/DDBJ databases">
        <authorList>
            <person name="Lanie J.A."/>
            <person name="Ng W.-L."/>
            <person name="Kazmierczak K.M."/>
            <person name="Andrzejewski T.M."/>
            <person name="Davidsen T.M."/>
            <person name="Wayne K.J."/>
            <person name="Tettelin H."/>
            <person name="Glass J.I."/>
            <person name="Rusch D."/>
            <person name="Podicherti R."/>
            <person name="Tsui H.-C.T."/>
            <person name="Winkler M.E."/>
        </authorList>
    </citation>
    <scope>NUCLEOTIDE SEQUENCE</scope>
</reference>
<evidence type="ECO:0000256" key="4">
    <source>
        <dbReference type="ARBA" id="ARBA00022695"/>
    </source>
</evidence>
<proteinExistence type="inferred from homology"/>
<gene>
    <name evidence="9" type="ORF">METZ01_LOCUS230934</name>
</gene>
<dbReference type="AlphaFoldDB" id="A0A382GSK0"/>
<evidence type="ECO:0000256" key="3">
    <source>
        <dbReference type="ARBA" id="ARBA00022679"/>
    </source>
</evidence>
<dbReference type="EMBL" id="UINC01057188">
    <property type="protein sequence ID" value="SVB78080.1"/>
    <property type="molecule type" value="Genomic_DNA"/>
</dbReference>
<keyword evidence="3" id="KW-0808">Transferase</keyword>
<evidence type="ECO:0000256" key="5">
    <source>
        <dbReference type="ARBA" id="ARBA00022723"/>
    </source>
</evidence>
<name>A0A382GSK0_9ZZZZ</name>
<evidence type="ECO:0000256" key="2">
    <source>
        <dbReference type="ARBA" id="ARBA00009747"/>
    </source>
</evidence>
<organism evidence="9">
    <name type="scientific">marine metagenome</name>
    <dbReference type="NCBI Taxonomy" id="408172"/>
    <lineage>
        <taxon>unclassified sequences</taxon>
        <taxon>metagenomes</taxon>
        <taxon>ecological metagenomes</taxon>
    </lineage>
</organism>
<feature type="non-terminal residue" evidence="9">
    <location>
        <position position="465"/>
    </location>
</feature>
<keyword evidence="5" id="KW-0479">Metal-binding</keyword>
<protein>
    <recommendedName>
        <fullName evidence="10">Selenoprotein O</fullName>
    </recommendedName>
</protein>
<evidence type="ECO:0008006" key="10">
    <source>
        <dbReference type="Google" id="ProtNLM"/>
    </source>
</evidence>
<keyword evidence="6" id="KW-0547">Nucleotide-binding</keyword>
<dbReference type="PANTHER" id="PTHR32057:SF14">
    <property type="entry name" value="PROTEIN ADENYLYLTRANSFERASE SELO, MITOCHONDRIAL"/>
    <property type="match status" value="1"/>
</dbReference>
<accession>A0A382GSK0</accession>
<dbReference type="GO" id="GO:0005524">
    <property type="term" value="F:ATP binding"/>
    <property type="evidence" value="ECO:0007669"/>
    <property type="project" value="UniProtKB-KW"/>
</dbReference>
<dbReference type="NCBIfam" id="NF000658">
    <property type="entry name" value="PRK00029.1"/>
    <property type="match status" value="1"/>
</dbReference>
<keyword evidence="7" id="KW-0067">ATP-binding</keyword>
<dbReference type="InterPro" id="IPR003846">
    <property type="entry name" value="SelO"/>
</dbReference>
<comment type="similarity">
    <text evidence="2">Belongs to the SELO family.</text>
</comment>
<dbReference type="GO" id="GO:0046872">
    <property type="term" value="F:metal ion binding"/>
    <property type="evidence" value="ECO:0007669"/>
    <property type="project" value="UniProtKB-KW"/>
</dbReference>
<evidence type="ECO:0000256" key="6">
    <source>
        <dbReference type="ARBA" id="ARBA00022741"/>
    </source>
</evidence>
<sequence>MNMLTNGNSQTWNFQNSYIELPAKLFMKQLPISVNNPQIIYFNKGLAKELGLEFISENQTMVADYFSGNKIPEGSAPIAQAYAGHQFGHFTMLGDGRVILLGEQINPDNKRYDIQLKGSGQTPYSRGGDGRATLSSMLREYIISESIHHLGIPTTRSLAVTQTGEKVYRETVNDGAVLTRIASSHIRVGTFEYVNNFCSKEDLQIFIKYVIDRHYPEISGADNPALELLKVVMLRQIALIVNWLRVGFIHGVMNTDNMSIAGETMDYGPCAFMNRYNPRTVFSSIDINGRYAFGNQSTIAHWNLAVFASTLLPFISDNKEKAIQLAEETLNKFPEEFSMNWYQMMYKKLGILKPIQEDKVLVDMLLQLMDNHQADYTNTFAALTLNKVSDDNLFSSSKFNEWRKQWENRTNHIDNRINALKLMQTQNPLVISRNHLVESALENAIKGNKSQFNELLNLISKPYNY</sequence>
<evidence type="ECO:0000256" key="1">
    <source>
        <dbReference type="ARBA" id="ARBA00001946"/>
    </source>
</evidence>
<evidence type="ECO:0000256" key="8">
    <source>
        <dbReference type="ARBA" id="ARBA00022842"/>
    </source>
</evidence>